<dbReference type="InterPro" id="IPR009363">
    <property type="entry name" value="Phage_Mu_Gp16"/>
</dbReference>
<protein>
    <submittedName>
        <fullName evidence="1">Mu gp16 gemA</fullName>
    </submittedName>
</protein>
<name>A0A6P2SKA0_9BURK</name>
<dbReference type="Pfam" id="PF06252">
    <property type="entry name" value="GemA"/>
    <property type="match status" value="1"/>
</dbReference>
<proteinExistence type="predicted"/>
<reference evidence="1 2" key="1">
    <citation type="submission" date="2019-09" db="EMBL/GenBank/DDBJ databases">
        <authorList>
            <person name="Depoorter E."/>
        </authorList>
    </citation>
    <scope>NUCLEOTIDE SEQUENCE [LARGE SCALE GENOMIC DNA]</scope>
    <source>
        <strain evidence="1">LMG 13014</strain>
    </source>
</reference>
<organism evidence="1 2">
    <name type="scientific">Burkholderia aenigmatica</name>
    <dbReference type="NCBI Taxonomy" id="2015348"/>
    <lineage>
        <taxon>Bacteria</taxon>
        <taxon>Pseudomonadati</taxon>
        <taxon>Pseudomonadota</taxon>
        <taxon>Betaproteobacteria</taxon>
        <taxon>Burkholderiales</taxon>
        <taxon>Burkholderiaceae</taxon>
        <taxon>Burkholderia</taxon>
        <taxon>Burkholderia cepacia complex</taxon>
    </lineage>
</organism>
<evidence type="ECO:0000313" key="1">
    <source>
        <dbReference type="EMBL" id="VWC46766.1"/>
    </source>
</evidence>
<sequence>MPAPNRQRLIRLIHVAKRDLSMDDDTYRAILQRIGKKASSADLTIPELEKVLEHLKRSGFKVRSKAKPAQAKPSRPLAQDGESKKIRALWLFLHELGAVKNPSEEALATYVKRIAGVDALQWISGEQAERLIETMKKWAMRFLPQAVKALVPQVGALQLSDLERGQLNAVLNRAFTRQTFDPMHSAWESLNDVLKRGR</sequence>
<dbReference type="RefSeq" id="WP_175026087.1">
    <property type="nucleotide sequence ID" value="NZ_CABVQC010000082.1"/>
</dbReference>
<gene>
    <name evidence="1" type="ORF">BLA13014_07343</name>
</gene>
<dbReference type="AlphaFoldDB" id="A0A6P2SKA0"/>
<dbReference type="EMBL" id="CABVQC010000082">
    <property type="protein sequence ID" value="VWC46766.1"/>
    <property type="molecule type" value="Genomic_DNA"/>
</dbReference>
<dbReference type="Proteomes" id="UP000494261">
    <property type="component" value="Unassembled WGS sequence"/>
</dbReference>
<evidence type="ECO:0000313" key="2">
    <source>
        <dbReference type="Proteomes" id="UP000494261"/>
    </source>
</evidence>
<accession>A0A6P2SKA0</accession>